<protein>
    <submittedName>
        <fullName evidence="6">RNA polymerase sigma-70 factor (ECF subfamily)</fullName>
    </submittedName>
</protein>
<dbReference type="Gene3D" id="1.10.10.10">
    <property type="entry name" value="Winged helix-like DNA-binding domain superfamily/Winged helix DNA-binding domain"/>
    <property type="match status" value="1"/>
</dbReference>
<evidence type="ECO:0000313" key="7">
    <source>
        <dbReference type="Proteomes" id="UP001257659"/>
    </source>
</evidence>
<name>A0ABU1K7I2_9FLAO</name>
<dbReference type="InterPro" id="IPR036388">
    <property type="entry name" value="WH-like_DNA-bd_sf"/>
</dbReference>
<dbReference type="EMBL" id="JAVDQA010000006">
    <property type="protein sequence ID" value="MDR6301569.1"/>
    <property type="molecule type" value="Genomic_DNA"/>
</dbReference>
<organism evidence="6 7">
    <name type="scientific">Mesonia maritima</name>
    <dbReference type="NCBI Taxonomy" id="1793873"/>
    <lineage>
        <taxon>Bacteria</taxon>
        <taxon>Pseudomonadati</taxon>
        <taxon>Bacteroidota</taxon>
        <taxon>Flavobacteriia</taxon>
        <taxon>Flavobacteriales</taxon>
        <taxon>Flavobacteriaceae</taxon>
        <taxon>Mesonia</taxon>
    </lineage>
</organism>
<keyword evidence="7" id="KW-1185">Reference proteome</keyword>
<sequence length="175" mass="20964">MQNKKLIKKLKKGDQKAFKKTYCLYYPKLIHTAKRFKFKFLTPDDFAQETFLKLYNNKSQLKEDVLFDKQLFVICKNIIINHLNRENKVIPLEQLSFKMEETIENDDFNDQEHQIKHLHVLLNQLPQQQQKIYKMHKLENYSYKEITEITGLSAKTIANHIYLANKFLQKKVSNA</sequence>
<proteinExistence type="inferred from homology"/>
<dbReference type="NCBIfam" id="TIGR02937">
    <property type="entry name" value="sigma70-ECF"/>
    <property type="match status" value="1"/>
</dbReference>
<comment type="similarity">
    <text evidence="1">Belongs to the sigma-70 factor family. ECF subfamily.</text>
</comment>
<dbReference type="PANTHER" id="PTHR43133">
    <property type="entry name" value="RNA POLYMERASE ECF-TYPE SIGMA FACTO"/>
    <property type="match status" value="1"/>
</dbReference>
<dbReference type="InterPro" id="IPR039425">
    <property type="entry name" value="RNA_pol_sigma-70-like"/>
</dbReference>
<evidence type="ECO:0000256" key="1">
    <source>
        <dbReference type="ARBA" id="ARBA00010641"/>
    </source>
</evidence>
<dbReference type="Pfam" id="PF08281">
    <property type="entry name" value="Sigma70_r4_2"/>
    <property type="match status" value="1"/>
</dbReference>
<evidence type="ECO:0000256" key="3">
    <source>
        <dbReference type="ARBA" id="ARBA00023082"/>
    </source>
</evidence>
<dbReference type="RefSeq" id="WP_309729090.1">
    <property type="nucleotide sequence ID" value="NZ_JAVDQA010000006.1"/>
</dbReference>
<evidence type="ECO:0000259" key="5">
    <source>
        <dbReference type="Pfam" id="PF08281"/>
    </source>
</evidence>
<keyword evidence="3" id="KW-0731">Sigma factor</keyword>
<dbReference type="SUPFAM" id="SSF88946">
    <property type="entry name" value="Sigma2 domain of RNA polymerase sigma factors"/>
    <property type="match status" value="1"/>
</dbReference>
<gene>
    <name evidence="6" type="ORF">GGR31_002238</name>
</gene>
<reference evidence="6 7" key="1">
    <citation type="submission" date="2023-07" db="EMBL/GenBank/DDBJ databases">
        <title>Genomic Encyclopedia of Type Strains, Phase IV (KMG-IV): sequencing the most valuable type-strain genomes for metagenomic binning, comparative biology and taxonomic classification.</title>
        <authorList>
            <person name="Goeker M."/>
        </authorList>
    </citation>
    <scope>NUCLEOTIDE SEQUENCE [LARGE SCALE GENOMIC DNA]</scope>
    <source>
        <strain evidence="6 7">DSM 102814</strain>
    </source>
</reference>
<dbReference type="PANTHER" id="PTHR43133:SF46">
    <property type="entry name" value="RNA POLYMERASE SIGMA-70 FACTOR ECF SUBFAMILY"/>
    <property type="match status" value="1"/>
</dbReference>
<dbReference type="InterPro" id="IPR014284">
    <property type="entry name" value="RNA_pol_sigma-70_dom"/>
</dbReference>
<evidence type="ECO:0000256" key="2">
    <source>
        <dbReference type="ARBA" id="ARBA00023015"/>
    </source>
</evidence>
<feature type="domain" description="RNA polymerase sigma factor 70 region 4 type 2" evidence="5">
    <location>
        <begin position="118"/>
        <end position="166"/>
    </location>
</feature>
<accession>A0ABU1K7I2</accession>
<evidence type="ECO:0000256" key="4">
    <source>
        <dbReference type="ARBA" id="ARBA00023163"/>
    </source>
</evidence>
<dbReference type="Gene3D" id="1.10.1740.10">
    <property type="match status" value="1"/>
</dbReference>
<dbReference type="SUPFAM" id="SSF88659">
    <property type="entry name" value="Sigma3 and sigma4 domains of RNA polymerase sigma factors"/>
    <property type="match status" value="1"/>
</dbReference>
<dbReference type="InterPro" id="IPR013325">
    <property type="entry name" value="RNA_pol_sigma_r2"/>
</dbReference>
<keyword evidence="2" id="KW-0805">Transcription regulation</keyword>
<dbReference type="InterPro" id="IPR013324">
    <property type="entry name" value="RNA_pol_sigma_r3/r4-like"/>
</dbReference>
<evidence type="ECO:0000313" key="6">
    <source>
        <dbReference type="EMBL" id="MDR6301569.1"/>
    </source>
</evidence>
<keyword evidence="4" id="KW-0804">Transcription</keyword>
<dbReference type="InterPro" id="IPR013249">
    <property type="entry name" value="RNA_pol_sigma70_r4_t2"/>
</dbReference>
<dbReference type="Proteomes" id="UP001257659">
    <property type="component" value="Unassembled WGS sequence"/>
</dbReference>
<comment type="caution">
    <text evidence="6">The sequence shown here is derived from an EMBL/GenBank/DDBJ whole genome shotgun (WGS) entry which is preliminary data.</text>
</comment>